<organism evidence="2 3">
    <name type="scientific">Noviherbaspirillum galbum</name>
    <dbReference type="NCBI Taxonomy" id="2709383"/>
    <lineage>
        <taxon>Bacteria</taxon>
        <taxon>Pseudomonadati</taxon>
        <taxon>Pseudomonadota</taxon>
        <taxon>Betaproteobacteria</taxon>
        <taxon>Burkholderiales</taxon>
        <taxon>Oxalobacteraceae</taxon>
        <taxon>Noviherbaspirillum</taxon>
    </lineage>
</organism>
<dbReference type="AlphaFoldDB" id="A0A6B3SV32"/>
<comment type="caution">
    <text evidence="2">The sequence shown here is derived from an EMBL/GenBank/DDBJ whole genome shotgun (WGS) entry which is preliminary data.</text>
</comment>
<sequence>MASRNHSAPLDPDDDINPPGMADRHVHSIHALAEEIGMPVDEVAAAYEEVLDELSDQAEVTDYLPILVSKRVKRYYRASR</sequence>
<dbReference type="NCBIfam" id="NF046112">
    <property type="entry name" value="MSMEG_6209_Nter"/>
    <property type="match status" value="1"/>
</dbReference>
<dbReference type="InterPro" id="IPR021945">
    <property type="entry name" value="DUF3562"/>
</dbReference>
<evidence type="ECO:0000313" key="2">
    <source>
        <dbReference type="EMBL" id="NEX62232.1"/>
    </source>
</evidence>
<evidence type="ECO:0000256" key="1">
    <source>
        <dbReference type="SAM" id="MobiDB-lite"/>
    </source>
</evidence>
<name>A0A6B3SV32_9BURK</name>
<proteinExistence type="predicted"/>
<keyword evidence="3" id="KW-1185">Reference proteome</keyword>
<reference evidence="2 3" key="1">
    <citation type="submission" date="2020-02" db="EMBL/GenBank/DDBJ databases">
        <authorList>
            <person name="Kim M.K."/>
        </authorList>
    </citation>
    <scope>NUCLEOTIDE SEQUENCE [LARGE SCALE GENOMIC DNA]</scope>
    <source>
        <strain evidence="2 3">17J57-3</strain>
    </source>
</reference>
<dbReference type="Pfam" id="PF12085">
    <property type="entry name" value="DUF3562"/>
    <property type="match status" value="1"/>
</dbReference>
<accession>A0A6B3SV32</accession>
<protein>
    <submittedName>
        <fullName evidence="2">DUF3562 domain-containing protein</fullName>
    </submittedName>
</protein>
<evidence type="ECO:0000313" key="3">
    <source>
        <dbReference type="Proteomes" id="UP000482155"/>
    </source>
</evidence>
<dbReference type="RefSeq" id="WP_163964265.1">
    <property type="nucleotide sequence ID" value="NZ_JAAIVB010000046.1"/>
</dbReference>
<feature type="region of interest" description="Disordered" evidence="1">
    <location>
        <begin position="1"/>
        <end position="23"/>
    </location>
</feature>
<dbReference type="Proteomes" id="UP000482155">
    <property type="component" value="Unassembled WGS sequence"/>
</dbReference>
<gene>
    <name evidence="2" type="ORF">G3574_14180</name>
</gene>
<dbReference type="EMBL" id="JAAIVB010000046">
    <property type="protein sequence ID" value="NEX62232.1"/>
    <property type="molecule type" value="Genomic_DNA"/>
</dbReference>